<feature type="binding site" evidence="5">
    <location>
        <begin position="110"/>
        <end position="112"/>
    </location>
    <ligand>
        <name>GTP</name>
        <dbReference type="ChEBI" id="CHEBI:37565"/>
    </ligand>
</feature>
<evidence type="ECO:0000313" key="12">
    <source>
        <dbReference type="Proteomes" id="UP000254701"/>
    </source>
</evidence>
<evidence type="ECO:0000259" key="10">
    <source>
        <dbReference type="SMART" id="SM00865"/>
    </source>
</evidence>
<dbReference type="GO" id="GO:0003924">
    <property type="term" value="F:GTPase activity"/>
    <property type="evidence" value="ECO:0007669"/>
    <property type="project" value="UniProtKB-UniRule"/>
</dbReference>
<dbReference type="AlphaFoldDB" id="A0A381IMY7"/>
<dbReference type="GO" id="GO:0043093">
    <property type="term" value="P:FtsZ-dependent cytokinesis"/>
    <property type="evidence" value="ECO:0007669"/>
    <property type="project" value="UniProtKB-UniRule"/>
</dbReference>
<feature type="binding site" evidence="5">
    <location>
        <begin position="23"/>
        <end position="27"/>
    </location>
    <ligand>
        <name>GTP</name>
        <dbReference type="ChEBI" id="CHEBI:37565"/>
    </ligand>
</feature>
<protein>
    <recommendedName>
        <fullName evidence="5 6">Cell division protein FtsZ</fullName>
    </recommendedName>
</protein>
<feature type="binding site" evidence="5">
    <location>
        <position position="141"/>
    </location>
    <ligand>
        <name>GTP</name>
        <dbReference type="ChEBI" id="CHEBI:37565"/>
    </ligand>
</feature>
<dbReference type="SUPFAM" id="SSF52490">
    <property type="entry name" value="Tubulin nucleotide-binding domain-like"/>
    <property type="match status" value="1"/>
</dbReference>
<feature type="domain" description="Tubulin/FtsZ GTPase" evidence="9">
    <location>
        <begin position="15"/>
        <end position="207"/>
    </location>
</feature>
<evidence type="ECO:0000259" key="9">
    <source>
        <dbReference type="SMART" id="SM00864"/>
    </source>
</evidence>
<dbReference type="InterPro" id="IPR045061">
    <property type="entry name" value="FtsZ/CetZ"/>
</dbReference>
<dbReference type="InterPro" id="IPR008280">
    <property type="entry name" value="Tub_FtsZ_C"/>
</dbReference>
<dbReference type="PROSITE" id="PS01134">
    <property type="entry name" value="FTSZ_1"/>
    <property type="match status" value="1"/>
</dbReference>
<sequence>MNTSKKPEISEMRPKLTVIGVGGGGGNAVNNMIAEGLEGTEFIVANTDAQALTMSKASKLVQLGAVVTEGLGAGSLPEVGQAAAEESIHEIMDQLSGTHMCFVTAGMGGGTGTGAAPVIARAARAAGILTVAIVTKPFTFEGKRRMQMAEQGIELLRQAADTVIVIPNQNLFRIANAKTTFEDAFGIADKVLYSGVSCITNLIVKEGLINLDFADVKTVMRDMGRAMMGTGVGSGENRASKAAEASIANPLIDENSIKGARGVLISISGGMDMTLFEVDEAATRIREEVGDEADIIVGAIFDNSLQGQFKVSVVATGLAAPTSQGEPVVNMRGEPAPGSMQPYH</sequence>
<dbReference type="GO" id="GO:0005737">
    <property type="term" value="C:cytoplasm"/>
    <property type="evidence" value="ECO:0007669"/>
    <property type="project" value="UniProtKB-SubCell"/>
</dbReference>
<evidence type="ECO:0000256" key="3">
    <source>
        <dbReference type="ARBA" id="ARBA00022741"/>
    </source>
</evidence>
<dbReference type="InterPro" id="IPR018316">
    <property type="entry name" value="Tubulin/FtsZ_2-layer-sand-dom"/>
</dbReference>
<dbReference type="PANTHER" id="PTHR30314">
    <property type="entry name" value="CELL DIVISION PROTEIN FTSZ-RELATED"/>
    <property type="match status" value="1"/>
</dbReference>
<keyword evidence="5 7" id="KW-0132">Cell division</keyword>
<feature type="binding site" evidence="5">
    <location>
        <position position="189"/>
    </location>
    <ligand>
        <name>GTP</name>
        <dbReference type="ChEBI" id="CHEBI:37565"/>
    </ligand>
</feature>
<accession>A0A381IMY7</accession>
<feature type="region of interest" description="Disordered" evidence="8">
    <location>
        <begin position="323"/>
        <end position="344"/>
    </location>
</feature>
<feature type="domain" description="Tubulin/FtsZ 2-layer sandwich" evidence="10">
    <location>
        <begin position="209"/>
        <end position="327"/>
    </location>
</feature>
<comment type="similarity">
    <text evidence="1 5 7">Belongs to the FtsZ family.</text>
</comment>
<dbReference type="Proteomes" id="UP000254701">
    <property type="component" value="Unassembled WGS sequence"/>
</dbReference>
<dbReference type="SMART" id="SM00864">
    <property type="entry name" value="Tubulin"/>
    <property type="match status" value="1"/>
</dbReference>
<dbReference type="FunFam" id="3.40.50.1440:FF:000001">
    <property type="entry name" value="Cell division protein FtsZ"/>
    <property type="match status" value="1"/>
</dbReference>
<dbReference type="GO" id="GO:0005525">
    <property type="term" value="F:GTP binding"/>
    <property type="evidence" value="ECO:0007669"/>
    <property type="project" value="UniProtKB-UniRule"/>
</dbReference>
<evidence type="ECO:0000256" key="5">
    <source>
        <dbReference type="HAMAP-Rule" id="MF_00909"/>
    </source>
</evidence>
<comment type="subcellular location">
    <subcellularLocation>
        <location evidence="5">Cytoplasm</location>
    </subcellularLocation>
    <text evidence="5">Assembles at midcell at the inner surface of the cytoplasmic membrane.</text>
</comment>
<name>A0A381IMY7_AMIAI</name>
<dbReference type="FunFam" id="3.30.1330.20:FF:000011">
    <property type="entry name" value="Cell division protein FtsZ"/>
    <property type="match status" value="1"/>
</dbReference>
<comment type="function">
    <text evidence="5 7">Essential cell division protein that forms a contractile ring structure (Z ring) at the future cell division site. The regulation of the ring assembly controls the timing and the location of cell division. One of the functions of the FtsZ ring is to recruit other cell division proteins to the septum to produce a new cell wall between the dividing cells. Binds GTP and shows GTPase activity.</text>
</comment>
<dbReference type="GO" id="GO:0000917">
    <property type="term" value="P:division septum assembly"/>
    <property type="evidence" value="ECO:0007669"/>
    <property type="project" value="UniProtKB-KW"/>
</dbReference>
<reference evidence="11 12" key="1">
    <citation type="submission" date="2018-06" db="EMBL/GenBank/DDBJ databases">
        <authorList>
            <consortium name="Pathogen Informatics"/>
            <person name="Doyle S."/>
        </authorList>
    </citation>
    <scope>NUCLEOTIDE SEQUENCE [LARGE SCALE GENOMIC DNA]</scope>
    <source>
        <strain evidence="11 12">NCTC10684</strain>
    </source>
</reference>
<evidence type="ECO:0000256" key="7">
    <source>
        <dbReference type="RuleBase" id="RU000631"/>
    </source>
</evidence>
<dbReference type="InterPro" id="IPR000158">
    <property type="entry name" value="Cell_div_FtsZ"/>
</dbReference>
<proteinExistence type="inferred from homology"/>
<keyword evidence="5 7" id="KW-0131">Cell cycle</keyword>
<dbReference type="SMART" id="SM00865">
    <property type="entry name" value="Tubulin_C"/>
    <property type="match status" value="1"/>
</dbReference>
<evidence type="ECO:0000256" key="6">
    <source>
        <dbReference type="NCBIfam" id="TIGR00065"/>
    </source>
</evidence>
<dbReference type="PRINTS" id="PR00423">
    <property type="entry name" value="CELLDVISFTSZ"/>
</dbReference>
<keyword evidence="4 5" id="KW-0342">GTP-binding</keyword>
<dbReference type="PROSITE" id="PS01135">
    <property type="entry name" value="FTSZ_2"/>
    <property type="match status" value="1"/>
</dbReference>
<dbReference type="Gene3D" id="3.30.1330.20">
    <property type="entry name" value="Tubulin/FtsZ, C-terminal domain"/>
    <property type="match status" value="1"/>
</dbReference>
<dbReference type="InterPro" id="IPR003008">
    <property type="entry name" value="Tubulin_FtsZ_GTPase"/>
</dbReference>
<dbReference type="CDD" id="cd02201">
    <property type="entry name" value="FtsZ_type1"/>
    <property type="match status" value="1"/>
</dbReference>
<dbReference type="Pfam" id="PF12327">
    <property type="entry name" value="FtsZ_C"/>
    <property type="match status" value="1"/>
</dbReference>
<dbReference type="HAMAP" id="MF_00909">
    <property type="entry name" value="FtsZ"/>
    <property type="match status" value="1"/>
</dbReference>
<organism evidence="11 12">
    <name type="scientific">Aminobacter aminovorans</name>
    <name type="common">Chelatobacter heintzii</name>
    <dbReference type="NCBI Taxonomy" id="83263"/>
    <lineage>
        <taxon>Bacteria</taxon>
        <taxon>Pseudomonadati</taxon>
        <taxon>Pseudomonadota</taxon>
        <taxon>Alphaproteobacteria</taxon>
        <taxon>Hyphomicrobiales</taxon>
        <taxon>Phyllobacteriaceae</taxon>
        <taxon>Aminobacter</taxon>
    </lineage>
</organism>
<dbReference type="Gene3D" id="3.40.50.1440">
    <property type="entry name" value="Tubulin/FtsZ, GTPase domain"/>
    <property type="match status" value="1"/>
</dbReference>
<gene>
    <name evidence="11" type="primary">ftsZ_2</name>
    <name evidence="5" type="synonym">ftsZ</name>
    <name evidence="11" type="ORF">NCTC10684_05675</name>
</gene>
<dbReference type="Pfam" id="PF00091">
    <property type="entry name" value="Tubulin"/>
    <property type="match status" value="1"/>
</dbReference>
<evidence type="ECO:0000256" key="4">
    <source>
        <dbReference type="ARBA" id="ARBA00023134"/>
    </source>
</evidence>
<dbReference type="OrthoDB" id="9813375at2"/>
<dbReference type="GO" id="GO:0051258">
    <property type="term" value="P:protein polymerization"/>
    <property type="evidence" value="ECO:0007669"/>
    <property type="project" value="UniProtKB-UniRule"/>
</dbReference>
<evidence type="ECO:0000313" key="11">
    <source>
        <dbReference type="EMBL" id="SUY29442.1"/>
    </source>
</evidence>
<dbReference type="EMBL" id="UFSM01000004">
    <property type="protein sequence ID" value="SUY29442.1"/>
    <property type="molecule type" value="Genomic_DNA"/>
</dbReference>
<dbReference type="PANTHER" id="PTHR30314:SF3">
    <property type="entry name" value="MITOCHONDRIAL DIVISION PROTEIN FSZA"/>
    <property type="match status" value="1"/>
</dbReference>
<evidence type="ECO:0000256" key="1">
    <source>
        <dbReference type="ARBA" id="ARBA00009690"/>
    </source>
</evidence>
<keyword evidence="2 5" id="KW-0963">Cytoplasm</keyword>
<dbReference type="InterPro" id="IPR036525">
    <property type="entry name" value="Tubulin/FtsZ_GTPase_sf"/>
</dbReference>
<dbReference type="InterPro" id="IPR037103">
    <property type="entry name" value="Tubulin/FtsZ-like_C"/>
</dbReference>
<keyword evidence="3 5" id="KW-0547">Nucleotide-binding</keyword>
<keyword evidence="5 7" id="KW-0717">Septation</keyword>
<dbReference type="GO" id="GO:0032153">
    <property type="term" value="C:cell division site"/>
    <property type="evidence" value="ECO:0007669"/>
    <property type="project" value="UniProtKB-UniRule"/>
</dbReference>
<dbReference type="InterPro" id="IPR024757">
    <property type="entry name" value="FtsZ_C"/>
</dbReference>
<dbReference type="InterPro" id="IPR020805">
    <property type="entry name" value="Cell_div_FtsZ_CS"/>
</dbReference>
<evidence type="ECO:0000256" key="2">
    <source>
        <dbReference type="ARBA" id="ARBA00022490"/>
    </source>
</evidence>
<evidence type="ECO:0000256" key="8">
    <source>
        <dbReference type="SAM" id="MobiDB-lite"/>
    </source>
</evidence>
<dbReference type="NCBIfam" id="TIGR00065">
    <property type="entry name" value="ftsZ"/>
    <property type="match status" value="1"/>
</dbReference>
<feature type="binding site" evidence="5">
    <location>
        <position position="145"/>
    </location>
    <ligand>
        <name>GTP</name>
        <dbReference type="ChEBI" id="CHEBI:37565"/>
    </ligand>
</feature>
<dbReference type="RefSeq" id="WP_115734665.1">
    <property type="nucleotide sequence ID" value="NZ_BAAAVY010000037.1"/>
</dbReference>
<dbReference type="SUPFAM" id="SSF55307">
    <property type="entry name" value="Tubulin C-terminal domain-like"/>
    <property type="match status" value="1"/>
</dbReference>
<comment type="subunit">
    <text evidence="5">Homodimer. Polymerizes to form a dynamic ring structure in a strictly GTP-dependent manner. Interacts directly with several other division proteins.</text>
</comment>